<dbReference type="InterPro" id="IPR052190">
    <property type="entry name" value="Euk-Arch_PrmC-MTase"/>
</dbReference>
<dbReference type="GO" id="GO:0003676">
    <property type="term" value="F:nucleic acid binding"/>
    <property type="evidence" value="ECO:0007669"/>
    <property type="project" value="InterPro"/>
</dbReference>
<reference evidence="6 7" key="1">
    <citation type="submission" date="2018-04" db="EMBL/GenBank/DDBJ databases">
        <authorList>
            <person name="Huttner S."/>
            <person name="Dainat J."/>
        </authorList>
    </citation>
    <scope>NUCLEOTIDE SEQUENCE [LARGE SCALE GENOMIC DNA]</scope>
</reference>
<feature type="region of interest" description="Disordered" evidence="5">
    <location>
        <begin position="48"/>
        <end position="74"/>
    </location>
</feature>
<protein>
    <submittedName>
        <fullName evidence="6">8581523b-2421-414a-877a-3e2983bc9406</fullName>
    </submittedName>
</protein>
<dbReference type="PANTHER" id="PTHR45875:SF1">
    <property type="entry name" value="METHYLTRANSFERASE N6AMT1"/>
    <property type="match status" value="1"/>
</dbReference>
<gene>
    <name evidence="6" type="ORF">TT172_LOCUS1717</name>
</gene>
<comment type="similarity">
    <text evidence="1">Belongs to the eukaryotic/archaeal PrmC-related family.</text>
</comment>
<accession>A0A3S4C1X7</accession>
<dbReference type="PROSITE" id="PS00092">
    <property type="entry name" value="N6_MTASE"/>
    <property type="match status" value="1"/>
</dbReference>
<dbReference type="InterPro" id="IPR029063">
    <property type="entry name" value="SAM-dependent_MTases_sf"/>
</dbReference>
<evidence type="ECO:0000256" key="2">
    <source>
        <dbReference type="ARBA" id="ARBA00022603"/>
    </source>
</evidence>
<evidence type="ECO:0000313" key="6">
    <source>
        <dbReference type="EMBL" id="SPQ19298.1"/>
    </source>
</evidence>
<evidence type="ECO:0000313" key="7">
    <source>
        <dbReference type="Proteomes" id="UP000289323"/>
    </source>
</evidence>
<evidence type="ECO:0000256" key="1">
    <source>
        <dbReference type="ARBA" id="ARBA00006149"/>
    </source>
</evidence>
<keyword evidence="2" id="KW-0489">Methyltransferase</keyword>
<dbReference type="InterPro" id="IPR002052">
    <property type="entry name" value="DNA_methylase_N6_adenine_CS"/>
</dbReference>
<proteinExistence type="inferred from homology"/>
<feature type="compositionally biased region" description="Acidic residues" evidence="5">
    <location>
        <begin position="200"/>
        <end position="209"/>
    </location>
</feature>
<organism evidence="6 7">
    <name type="scientific">Thermothielavioides terrestris</name>
    <dbReference type="NCBI Taxonomy" id="2587410"/>
    <lineage>
        <taxon>Eukaryota</taxon>
        <taxon>Fungi</taxon>
        <taxon>Dikarya</taxon>
        <taxon>Ascomycota</taxon>
        <taxon>Pezizomycotina</taxon>
        <taxon>Sordariomycetes</taxon>
        <taxon>Sordariomycetidae</taxon>
        <taxon>Sordariales</taxon>
        <taxon>Chaetomiaceae</taxon>
        <taxon>Thermothielavioides</taxon>
    </lineage>
</organism>
<evidence type="ECO:0000256" key="5">
    <source>
        <dbReference type="SAM" id="MobiDB-lite"/>
    </source>
</evidence>
<dbReference type="GO" id="GO:0008757">
    <property type="term" value="F:S-adenosylmethionine-dependent methyltransferase activity"/>
    <property type="evidence" value="ECO:0007669"/>
    <property type="project" value="TreeGrafter"/>
</dbReference>
<dbReference type="PANTHER" id="PTHR45875">
    <property type="entry name" value="METHYLTRANSFERASE N6AMT1"/>
    <property type="match status" value="1"/>
</dbReference>
<dbReference type="SUPFAM" id="SSF53335">
    <property type="entry name" value="S-adenosyl-L-methionine-dependent methyltransferases"/>
    <property type="match status" value="1"/>
</dbReference>
<feature type="compositionally biased region" description="Basic residues" evidence="5">
    <location>
        <begin position="151"/>
        <end position="160"/>
    </location>
</feature>
<feature type="compositionally biased region" description="Gly residues" evidence="5">
    <location>
        <begin position="164"/>
        <end position="186"/>
    </location>
</feature>
<dbReference type="AlphaFoldDB" id="A0A3S4C1X7"/>
<sequence>MLPTPCTSHVPYERVYEPAEDSFLLLDTLSSASETAFLAAHFPAVTTTTTTTATPSPPASSSSSPHPLSGTASATATAKATATVAASAPLLLLEIGPGSGVVLAFATAHAAALFGGRRDVLALGVDVNRFACRATRETVRKAVAASSVPTRRGRRRRRRRSGGDANGGGSGGGGAAGDEGGAGDGAGENDDGGQEREEKEGVEEQQEEAGDTAGYFLGVAQGDLVGAVRPGTVDVLVFNPPYVPTEEVPAVPAAAGGGGGGDGDGERMTTTFEEDSALLALSYAGGKDGMEVTERVIAALPAVLSDRGVAYLLLCAQNRPEEVKERIRQMEGGGRWRAETVGSSGKQAGWEKLQIVRIWRA</sequence>
<dbReference type="GO" id="GO:0032259">
    <property type="term" value="P:methylation"/>
    <property type="evidence" value="ECO:0007669"/>
    <property type="project" value="UniProtKB-KW"/>
</dbReference>
<dbReference type="GO" id="GO:0035657">
    <property type="term" value="C:eRF1 methyltransferase complex"/>
    <property type="evidence" value="ECO:0007669"/>
    <property type="project" value="TreeGrafter"/>
</dbReference>
<keyword evidence="3" id="KW-0808">Transferase</keyword>
<dbReference type="GO" id="GO:0008276">
    <property type="term" value="F:protein methyltransferase activity"/>
    <property type="evidence" value="ECO:0007669"/>
    <property type="project" value="TreeGrafter"/>
</dbReference>
<keyword evidence="4" id="KW-0949">S-adenosyl-L-methionine</keyword>
<evidence type="ECO:0000256" key="4">
    <source>
        <dbReference type="ARBA" id="ARBA00022691"/>
    </source>
</evidence>
<dbReference type="Gene3D" id="3.40.50.150">
    <property type="entry name" value="Vaccinia Virus protein VP39"/>
    <property type="match status" value="1"/>
</dbReference>
<feature type="region of interest" description="Disordered" evidence="5">
    <location>
        <begin position="141"/>
        <end position="209"/>
    </location>
</feature>
<name>A0A3S4C1X7_9PEZI</name>
<dbReference type="EMBL" id="OUUZ01000001">
    <property type="protein sequence ID" value="SPQ19298.1"/>
    <property type="molecule type" value="Genomic_DNA"/>
</dbReference>
<evidence type="ECO:0000256" key="3">
    <source>
        <dbReference type="ARBA" id="ARBA00022679"/>
    </source>
</evidence>
<dbReference type="Proteomes" id="UP000289323">
    <property type="component" value="Unassembled WGS sequence"/>
</dbReference>